<dbReference type="Proteomes" id="UP000242188">
    <property type="component" value="Unassembled WGS sequence"/>
</dbReference>
<reference evidence="1 2" key="1">
    <citation type="journal article" date="2017" name="Nat. Ecol. Evol.">
        <title>Scallop genome provides insights into evolution of bilaterian karyotype and development.</title>
        <authorList>
            <person name="Wang S."/>
            <person name="Zhang J."/>
            <person name="Jiao W."/>
            <person name="Li J."/>
            <person name="Xun X."/>
            <person name="Sun Y."/>
            <person name="Guo X."/>
            <person name="Huan P."/>
            <person name="Dong B."/>
            <person name="Zhang L."/>
            <person name="Hu X."/>
            <person name="Sun X."/>
            <person name="Wang J."/>
            <person name="Zhao C."/>
            <person name="Wang Y."/>
            <person name="Wang D."/>
            <person name="Huang X."/>
            <person name="Wang R."/>
            <person name="Lv J."/>
            <person name="Li Y."/>
            <person name="Zhang Z."/>
            <person name="Liu B."/>
            <person name="Lu W."/>
            <person name="Hui Y."/>
            <person name="Liang J."/>
            <person name="Zhou Z."/>
            <person name="Hou R."/>
            <person name="Li X."/>
            <person name="Liu Y."/>
            <person name="Li H."/>
            <person name="Ning X."/>
            <person name="Lin Y."/>
            <person name="Zhao L."/>
            <person name="Xing Q."/>
            <person name="Dou J."/>
            <person name="Li Y."/>
            <person name="Mao J."/>
            <person name="Guo H."/>
            <person name="Dou H."/>
            <person name="Li T."/>
            <person name="Mu C."/>
            <person name="Jiang W."/>
            <person name="Fu Q."/>
            <person name="Fu X."/>
            <person name="Miao Y."/>
            <person name="Liu J."/>
            <person name="Yu Q."/>
            <person name="Li R."/>
            <person name="Liao H."/>
            <person name="Li X."/>
            <person name="Kong Y."/>
            <person name="Jiang Z."/>
            <person name="Chourrout D."/>
            <person name="Li R."/>
            <person name="Bao Z."/>
        </authorList>
    </citation>
    <scope>NUCLEOTIDE SEQUENCE [LARGE SCALE GENOMIC DNA]</scope>
    <source>
        <strain evidence="1 2">PY_sf001</strain>
    </source>
</reference>
<accession>A0A210PHV8</accession>
<comment type="caution">
    <text evidence="1">The sequence shown here is derived from an EMBL/GenBank/DDBJ whole genome shotgun (WGS) entry which is preliminary data.</text>
</comment>
<evidence type="ECO:0008006" key="3">
    <source>
        <dbReference type="Google" id="ProtNLM"/>
    </source>
</evidence>
<name>A0A210PHV8_MIZYE</name>
<dbReference type="AlphaFoldDB" id="A0A210PHV8"/>
<organism evidence="1 2">
    <name type="scientific">Mizuhopecten yessoensis</name>
    <name type="common">Japanese scallop</name>
    <name type="synonym">Patinopecten yessoensis</name>
    <dbReference type="NCBI Taxonomy" id="6573"/>
    <lineage>
        <taxon>Eukaryota</taxon>
        <taxon>Metazoa</taxon>
        <taxon>Spiralia</taxon>
        <taxon>Lophotrochozoa</taxon>
        <taxon>Mollusca</taxon>
        <taxon>Bivalvia</taxon>
        <taxon>Autobranchia</taxon>
        <taxon>Pteriomorphia</taxon>
        <taxon>Pectinida</taxon>
        <taxon>Pectinoidea</taxon>
        <taxon>Pectinidae</taxon>
        <taxon>Mizuhopecten</taxon>
    </lineage>
</organism>
<dbReference type="Gene3D" id="6.10.250.980">
    <property type="match status" value="1"/>
</dbReference>
<keyword evidence="2" id="KW-1185">Reference proteome</keyword>
<protein>
    <recommendedName>
        <fullName evidence="3">Orange domain-containing protein</fullName>
    </recommendedName>
</protein>
<dbReference type="EMBL" id="NEDP02076679">
    <property type="protein sequence ID" value="OWF36079.1"/>
    <property type="molecule type" value="Genomic_DNA"/>
</dbReference>
<dbReference type="SUPFAM" id="SSF158457">
    <property type="entry name" value="Orange domain-like"/>
    <property type="match status" value="1"/>
</dbReference>
<gene>
    <name evidence="1" type="ORF">KP79_PYT07639</name>
</gene>
<sequence>MCSSFESHYAVDVTSAVVQSELLSGNYYHDTPVEVMSTETMTSHGCHDPMSMMGIPHPAVIGLPYNQASMVLAGYRDCAAQAISYLVEVEHMSIDDPFVVGLRNHLQEYQKSLDFGQLLRHQFDVTMTSAPQHEHSLDDSGISESDNSIEHTHLTSLQTADITQFVSNGTQDNRSIDIGDGEALNLHALQNSTPAISALAQELLYLLEEEEAEVMSESETEEDVIEQ</sequence>
<dbReference type="OrthoDB" id="6288607at2759"/>
<evidence type="ECO:0000313" key="1">
    <source>
        <dbReference type="EMBL" id="OWF36079.1"/>
    </source>
</evidence>
<proteinExistence type="predicted"/>
<evidence type="ECO:0000313" key="2">
    <source>
        <dbReference type="Proteomes" id="UP000242188"/>
    </source>
</evidence>